<evidence type="ECO:0000259" key="2">
    <source>
        <dbReference type="Pfam" id="PF11760"/>
    </source>
</evidence>
<dbReference type="EMBL" id="DSQD01000118">
    <property type="protein sequence ID" value="HGF87537.1"/>
    <property type="molecule type" value="Genomic_DNA"/>
</dbReference>
<evidence type="ECO:0000313" key="3">
    <source>
        <dbReference type="EMBL" id="HGF87537.1"/>
    </source>
</evidence>
<dbReference type="Pfam" id="PF01890">
    <property type="entry name" value="CbiG_C"/>
    <property type="match status" value="1"/>
</dbReference>
<dbReference type="InterPro" id="IPR036518">
    <property type="entry name" value="CobE/GbiG_C_sf"/>
</dbReference>
<organism evidence="3">
    <name type="scientific">Archaeoglobus fulgidus</name>
    <dbReference type="NCBI Taxonomy" id="2234"/>
    <lineage>
        <taxon>Archaea</taxon>
        <taxon>Methanobacteriati</taxon>
        <taxon>Methanobacteriota</taxon>
        <taxon>Archaeoglobi</taxon>
        <taxon>Archaeoglobales</taxon>
        <taxon>Archaeoglobaceae</taxon>
        <taxon>Archaeoglobus</taxon>
    </lineage>
</organism>
<reference evidence="3" key="1">
    <citation type="journal article" date="2020" name="mSystems">
        <title>Genome- and Community-Level Interaction Insights into Carbon Utilization and Element Cycling Functions of Hydrothermarchaeota in Hydrothermal Sediment.</title>
        <authorList>
            <person name="Zhou Z."/>
            <person name="Liu Y."/>
            <person name="Xu W."/>
            <person name="Pan J."/>
            <person name="Luo Z.H."/>
            <person name="Li M."/>
        </authorList>
    </citation>
    <scope>NUCLEOTIDE SEQUENCE [LARGE SCALE GENOMIC DNA]</scope>
    <source>
        <strain evidence="3">SpSt-38</strain>
    </source>
</reference>
<dbReference type="InterPro" id="IPR052553">
    <property type="entry name" value="CbiG_hydrolase"/>
</dbReference>
<feature type="domain" description="CobE/GbiG C-terminal" evidence="1">
    <location>
        <begin position="137"/>
        <end position="250"/>
    </location>
</feature>
<name>A0A7C3VIY8_ARCFL</name>
<dbReference type="AlphaFoldDB" id="A0A7C3VIY8"/>
<dbReference type="PANTHER" id="PTHR37477:SF1">
    <property type="entry name" value="COBALT-PRECORRIN-5A HYDROLASE"/>
    <property type="match status" value="1"/>
</dbReference>
<dbReference type="SUPFAM" id="SSF159672">
    <property type="entry name" value="CbiG N-terminal domain-like"/>
    <property type="match status" value="1"/>
</dbReference>
<comment type="caution">
    <text evidence="3">The sequence shown here is derived from an EMBL/GenBank/DDBJ whole genome shotgun (WGS) entry which is preliminary data.</text>
</comment>
<dbReference type="GO" id="GO:0009236">
    <property type="term" value="P:cobalamin biosynthetic process"/>
    <property type="evidence" value="ECO:0007669"/>
    <property type="project" value="InterPro"/>
</dbReference>
<evidence type="ECO:0000259" key="1">
    <source>
        <dbReference type="Pfam" id="PF01890"/>
    </source>
</evidence>
<dbReference type="InterPro" id="IPR002750">
    <property type="entry name" value="CobE/GbiG_C"/>
</dbReference>
<dbReference type="Gene3D" id="3.40.50.11220">
    <property type="match status" value="1"/>
</dbReference>
<protein>
    <submittedName>
        <fullName evidence="3">Cobalamin biosynthesis protein</fullName>
    </submittedName>
</protein>
<sequence length="251" mass="27715">MLGRWLKVMMKGHTSTDKRKIAILCFEKDREKLKEIYDLLKEHAEVRIFFYSKEVWDELMAYDCIVAYLAAGIVVRGICGRLRSKWTDPAVIVLDKPLKHAVVLLGGHHGGNEVAKLLESIGLKAVVTTAMEYSNGLSVGVGFRKNVEPDEIIDAINRALSEIGAKLEDVRVIATLDAKRGSAIINVAERLKKPLLFVDADELNLMDLKETKAVRIGVKNVAEGCAIYASNTGELLLPKRVYGGVTVAIAR</sequence>
<dbReference type="SUPFAM" id="SSF159664">
    <property type="entry name" value="CobE/GbiG C-terminal domain-like"/>
    <property type="match status" value="1"/>
</dbReference>
<dbReference type="InterPro" id="IPR021744">
    <property type="entry name" value="CbiG_N"/>
</dbReference>
<gene>
    <name evidence="3" type="ORF">ENR21_03835</name>
</gene>
<dbReference type="Gene3D" id="3.30.420.180">
    <property type="entry name" value="CobE/GbiG C-terminal domain"/>
    <property type="match status" value="1"/>
</dbReference>
<accession>A0A7C3VIY8</accession>
<feature type="domain" description="Cobalamin synthesis G N-terminal" evidence="2">
    <location>
        <begin position="60"/>
        <end position="131"/>
    </location>
</feature>
<dbReference type="Pfam" id="PF11760">
    <property type="entry name" value="CbiG_N"/>
    <property type="match status" value="1"/>
</dbReference>
<dbReference type="PANTHER" id="PTHR37477">
    <property type="entry name" value="COBALT-PRECORRIN-5A HYDROLASE"/>
    <property type="match status" value="1"/>
</dbReference>
<proteinExistence type="predicted"/>
<dbReference type="InterPro" id="IPR038029">
    <property type="entry name" value="GbiG_N_sf"/>
</dbReference>